<feature type="domain" description="CBS" evidence="3">
    <location>
        <begin position="34"/>
        <end position="90"/>
    </location>
</feature>
<name>A0A7C3YX02_9BACT</name>
<evidence type="ECO:0000313" key="4">
    <source>
        <dbReference type="EMBL" id="HGF33004.1"/>
    </source>
</evidence>
<dbReference type="Gene3D" id="3.10.580.10">
    <property type="entry name" value="CBS-domain"/>
    <property type="match status" value="1"/>
</dbReference>
<dbReference type="InterPro" id="IPR046342">
    <property type="entry name" value="CBS_dom_sf"/>
</dbReference>
<gene>
    <name evidence="4" type="ORF">ENW96_01260</name>
</gene>
<dbReference type="InterPro" id="IPR000644">
    <property type="entry name" value="CBS_dom"/>
</dbReference>
<dbReference type="EMBL" id="DTMF01000035">
    <property type="protein sequence ID" value="HGF33004.1"/>
    <property type="molecule type" value="Genomic_DNA"/>
</dbReference>
<dbReference type="InterPro" id="IPR051257">
    <property type="entry name" value="Diverse_CBS-Domain"/>
</dbReference>
<protein>
    <submittedName>
        <fullName evidence="4">CBS domain-containing protein</fullName>
    </submittedName>
</protein>
<accession>A0A7C3YX02</accession>
<proteinExistence type="predicted"/>
<organism evidence="4">
    <name type="scientific">Desulfobacca acetoxidans</name>
    <dbReference type="NCBI Taxonomy" id="60893"/>
    <lineage>
        <taxon>Bacteria</taxon>
        <taxon>Pseudomonadati</taxon>
        <taxon>Thermodesulfobacteriota</taxon>
        <taxon>Desulfobaccia</taxon>
        <taxon>Desulfobaccales</taxon>
        <taxon>Desulfobaccaceae</taxon>
        <taxon>Desulfobacca</taxon>
    </lineage>
</organism>
<evidence type="ECO:0000256" key="1">
    <source>
        <dbReference type="ARBA" id="ARBA00023122"/>
    </source>
</evidence>
<evidence type="ECO:0000256" key="2">
    <source>
        <dbReference type="PROSITE-ProRule" id="PRU00703"/>
    </source>
</evidence>
<comment type="caution">
    <text evidence="4">The sequence shown here is derived from an EMBL/GenBank/DDBJ whole genome shotgun (WGS) entry which is preliminary data.</text>
</comment>
<evidence type="ECO:0000259" key="3">
    <source>
        <dbReference type="PROSITE" id="PS51371"/>
    </source>
</evidence>
<keyword evidence="1 2" id="KW-0129">CBS domain</keyword>
<dbReference type="PROSITE" id="PS51371">
    <property type="entry name" value="CBS"/>
    <property type="match status" value="1"/>
</dbReference>
<dbReference type="PANTHER" id="PTHR43080">
    <property type="entry name" value="CBS DOMAIN-CONTAINING PROTEIN CBSX3, MITOCHONDRIAL"/>
    <property type="match status" value="1"/>
</dbReference>
<dbReference type="PANTHER" id="PTHR43080:SF29">
    <property type="entry name" value="OS02G0818000 PROTEIN"/>
    <property type="match status" value="1"/>
</dbReference>
<dbReference type="SUPFAM" id="SSF54631">
    <property type="entry name" value="CBS-domain pair"/>
    <property type="match status" value="1"/>
</dbReference>
<dbReference type="AlphaFoldDB" id="A0A7C3YX02"/>
<sequence>MKDSQNFMTLVASCLRSKGCVALPIKKQAAGDLMSTPAVTVTPEARMRDMAELFTQRRINRAPVTDKEGRLVGIVTRGDLIRATLQGARP</sequence>
<dbReference type="Pfam" id="PF00571">
    <property type="entry name" value="CBS"/>
    <property type="match status" value="1"/>
</dbReference>
<dbReference type="SMART" id="SM00116">
    <property type="entry name" value="CBS"/>
    <property type="match status" value="1"/>
</dbReference>
<reference evidence="4" key="1">
    <citation type="journal article" date="2020" name="mSystems">
        <title>Genome- and Community-Level Interaction Insights into Carbon Utilization and Element Cycling Functions of Hydrothermarchaeota in Hydrothermal Sediment.</title>
        <authorList>
            <person name="Zhou Z."/>
            <person name="Liu Y."/>
            <person name="Xu W."/>
            <person name="Pan J."/>
            <person name="Luo Z.H."/>
            <person name="Li M."/>
        </authorList>
    </citation>
    <scope>NUCLEOTIDE SEQUENCE [LARGE SCALE GENOMIC DNA]</scope>
    <source>
        <strain evidence="4">SpSt-897</strain>
    </source>
</reference>